<comment type="caution">
    <text evidence="2">The sequence shown here is derived from an EMBL/GenBank/DDBJ whole genome shotgun (WGS) entry which is preliminary data.</text>
</comment>
<dbReference type="Gene3D" id="1.20.1640.10">
    <property type="entry name" value="Multidrug efflux transporter AcrB transmembrane domain"/>
    <property type="match status" value="1"/>
</dbReference>
<evidence type="ECO:0000313" key="2">
    <source>
        <dbReference type="EMBL" id="MBI5250566.1"/>
    </source>
</evidence>
<protein>
    <submittedName>
        <fullName evidence="2">Efflux RND transporter permease subunit</fullName>
    </submittedName>
</protein>
<dbReference type="InterPro" id="IPR001036">
    <property type="entry name" value="Acrflvin-R"/>
</dbReference>
<feature type="transmembrane region" description="Helical" evidence="1">
    <location>
        <begin position="83"/>
        <end position="103"/>
    </location>
</feature>
<feature type="non-terminal residue" evidence="2">
    <location>
        <position position="1"/>
    </location>
</feature>
<reference evidence="2" key="1">
    <citation type="submission" date="2020-07" db="EMBL/GenBank/DDBJ databases">
        <title>Huge and variable diversity of episymbiotic CPR bacteria and DPANN archaea in groundwater ecosystems.</title>
        <authorList>
            <person name="He C.Y."/>
            <person name="Keren R."/>
            <person name="Whittaker M."/>
            <person name="Farag I.F."/>
            <person name="Doudna J."/>
            <person name="Cate J.H.D."/>
            <person name="Banfield J.F."/>
        </authorList>
    </citation>
    <scope>NUCLEOTIDE SEQUENCE</scope>
    <source>
        <strain evidence="2">NC_groundwater_1664_Pr3_B-0.1um_52_9</strain>
    </source>
</reference>
<evidence type="ECO:0000313" key="3">
    <source>
        <dbReference type="Proteomes" id="UP000807825"/>
    </source>
</evidence>
<sequence>RENGKRRIVVQANVRGRDLGSFVSEAQQRIAEQVKIPAGQWLDWGGQFENLLAARKRLTIVVPVCLFLIFLLLFGAFNSVKYALLVFTGVPLGLTGGILALWLRGMPFSISAAVGFIALAGVAVLNGLVMVTMINQWREEGNSAYDAVFHGSLRRLRPVLMTALVASLGFVPMALSTGTGAEVQRPLATVVIGGLISSTALTLLVLPALYSIIGGKDDARNPRGVS</sequence>
<dbReference type="PANTHER" id="PTHR32063">
    <property type="match status" value="1"/>
</dbReference>
<dbReference type="PANTHER" id="PTHR32063:SF24">
    <property type="entry name" value="CATION EFFLUX SYSTEM (ACRB_ACRD_ACRF FAMILY)"/>
    <property type="match status" value="1"/>
</dbReference>
<dbReference type="SUPFAM" id="SSF82866">
    <property type="entry name" value="Multidrug efflux transporter AcrB transmembrane domain"/>
    <property type="match status" value="1"/>
</dbReference>
<dbReference type="GO" id="GO:0042910">
    <property type="term" value="F:xenobiotic transmembrane transporter activity"/>
    <property type="evidence" value="ECO:0007669"/>
    <property type="project" value="TreeGrafter"/>
</dbReference>
<keyword evidence="1" id="KW-0472">Membrane</keyword>
<feature type="transmembrane region" description="Helical" evidence="1">
    <location>
        <begin position="187"/>
        <end position="213"/>
    </location>
</feature>
<dbReference type="Gene3D" id="3.30.70.1440">
    <property type="entry name" value="Multidrug efflux transporter AcrB pore domain"/>
    <property type="match status" value="1"/>
</dbReference>
<organism evidence="2 3">
    <name type="scientific">Desulfomonile tiedjei</name>
    <dbReference type="NCBI Taxonomy" id="2358"/>
    <lineage>
        <taxon>Bacteria</taxon>
        <taxon>Pseudomonadati</taxon>
        <taxon>Thermodesulfobacteriota</taxon>
        <taxon>Desulfomonilia</taxon>
        <taxon>Desulfomonilales</taxon>
        <taxon>Desulfomonilaceae</taxon>
        <taxon>Desulfomonile</taxon>
    </lineage>
</organism>
<feature type="transmembrane region" description="Helical" evidence="1">
    <location>
        <begin position="155"/>
        <end position="175"/>
    </location>
</feature>
<gene>
    <name evidence="2" type="ORF">HY912_13830</name>
</gene>
<keyword evidence="1" id="KW-1133">Transmembrane helix</keyword>
<evidence type="ECO:0000256" key="1">
    <source>
        <dbReference type="SAM" id="Phobius"/>
    </source>
</evidence>
<dbReference type="AlphaFoldDB" id="A0A9D6V1X2"/>
<dbReference type="Proteomes" id="UP000807825">
    <property type="component" value="Unassembled WGS sequence"/>
</dbReference>
<dbReference type="EMBL" id="JACRDE010000361">
    <property type="protein sequence ID" value="MBI5250566.1"/>
    <property type="molecule type" value="Genomic_DNA"/>
</dbReference>
<name>A0A9D6V1X2_9BACT</name>
<dbReference type="Pfam" id="PF00873">
    <property type="entry name" value="ACR_tran"/>
    <property type="match status" value="1"/>
</dbReference>
<proteinExistence type="predicted"/>
<accession>A0A9D6V1X2</accession>
<dbReference type="GO" id="GO:0005886">
    <property type="term" value="C:plasma membrane"/>
    <property type="evidence" value="ECO:0007669"/>
    <property type="project" value="TreeGrafter"/>
</dbReference>
<keyword evidence="1" id="KW-0812">Transmembrane</keyword>
<feature type="transmembrane region" description="Helical" evidence="1">
    <location>
        <begin position="110"/>
        <end position="135"/>
    </location>
</feature>
<feature type="transmembrane region" description="Helical" evidence="1">
    <location>
        <begin position="58"/>
        <end position="77"/>
    </location>
</feature>